<keyword evidence="8" id="KW-1185">Reference proteome</keyword>
<dbReference type="OrthoDB" id="340608at2759"/>
<comment type="caution">
    <text evidence="7">The sequence shown here is derived from an EMBL/GenBank/DDBJ whole genome shotgun (WGS) entry which is preliminary data.</text>
</comment>
<dbReference type="PANTHER" id="PTHR10926:SF72">
    <property type="entry name" value="ALA-INTERACTING SUBUNIT"/>
    <property type="match status" value="1"/>
</dbReference>
<feature type="transmembrane region" description="Helical" evidence="6">
    <location>
        <begin position="21"/>
        <end position="45"/>
    </location>
</feature>
<evidence type="ECO:0000256" key="6">
    <source>
        <dbReference type="SAM" id="Phobius"/>
    </source>
</evidence>
<protein>
    <recommendedName>
        <fullName evidence="9">ALA-interacting subunit</fullName>
    </recommendedName>
</protein>
<dbReference type="Proteomes" id="UP000015453">
    <property type="component" value="Unassembled WGS sequence"/>
</dbReference>
<feature type="non-terminal residue" evidence="7">
    <location>
        <position position="1"/>
    </location>
</feature>
<dbReference type="GO" id="GO:0005783">
    <property type="term" value="C:endoplasmic reticulum"/>
    <property type="evidence" value="ECO:0007669"/>
    <property type="project" value="TreeGrafter"/>
</dbReference>
<keyword evidence="5 6" id="KW-0472">Membrane</keyword>
<dbReference type="GO" id="GO:0005886">
    <property type="term" value="C:plasma membrane"/>
    <property type="evidence" value="ECO:0007669"/>
    <property type="project" value="TreeGrafter"/>
</dbReference>
<dbReference type="AlphaFoldDB" id="S8E662"/>
<reference evidence="7 8" key="1">
    <citation type="journal article" date="2013" name="BMC Genomics">
        <title>The miniature genome of a carnivorous plant Genlisea aurea contains a low number of genes and short non-coding sequences.</title>
        <authorList>
            <person name="Leushkin E.V."/>
            <person name="Sutormin R.A."/>
            <person name="Nabieva E.R."/>
            <person name="Penin A.A."/>
            <person name="Kondrashov A.S."/>
            <person name="Logacheva M.D."/>
        </authorList>
    </citation>
    <scope>NUCLEOTIDE SEQUENCE [LARGE SCALE GENOMIC DNA]</scope>
</reference>
<evidence type="ECO:0000256" key="5">
    <source>
        <dbReference type="ARBA" id="ARBA00023136"/>
    </source>
</evidence>
<evidence type="ECO:0000256" key="4">
    <source>
        <dbReference type="ARBA" id="ARBA00022989"/>
    </source>
</evidence>
<keyword evidence="4 6" id="KW-1133">Transmembrane helix</keyword>
<evidence type="ECO:0000313" key="8">
    <source>
        <dbReference type="Proteomes" id="UP000015453"/>
    </source>
</evidence>
<gene>
    <name evidence="7" type="ORF">M569_06936</name>
</gene>
<evidence type="ECO:0000313" key="7">
    <source>
        <dbReference type="EMBL" id="EPS67842.1"/>
    </source>
</evidence>
<dbReference type="PANTHER" id="PTHR10926">
    <property type="entry name" value="CELL CYCLE CONTROL PROTEIN 50"/>
    <property type="match status" value="1"/>
</dbReference>
<comment type="similarity">
    <text evidence="2">Belongs to the CDC50/LEM3 family.</text>
</comment>
<keyword evidence="3 6" id="KW-0812">Transmembrane</keyword>
<feature type="non-terminal residue" evidence="7">
    <location>
        <position position="74"/>
    </location>
</feature>
<evidence type="ECO:0000256" key="2">
    <source>
        <dbReference type="ARBA" id="ARBA00009457"/>
    </source>
</evidence>
<organism evidence="7 8">
    <name type="scientific">Genlisea aurea</name>
    <dbReference type="NCBI Taxonomy" id="192259"/>
    <lineage>
        <taxon>Eukaryota</taxon>
        <taxon>Viridiplantae</taxon>
        <taxon>Streptophyta</taxon>
        <taxon>Embryophyta</taxon>
        <taxon>Tracheophyta</taxon>
        <taxon>Spermatophyta</taxon>
        <taxon>Magnoliopsida</taxon>
        <taxon>eudicotyledons</taxon>
        <taxon>Gunneridae</taxon>
        <taxon>Pentapetalae</taxon>
        <taxon>asterids</taxon>
        <taxon>lamiids</taxon>
        <taxon>Lamiales</taxon>
        <taxon>Lentibulariaceae</taxon>
        <taxon>Genlisea</taxon>
    </lineage>
</organism>
<dbReference type="GO" id="GO:0005794">
    <property type="term" value="C:Golgi apparatus"/>
    <property type="evidence" value="ECO:0007669"/>
    <property type="project" value="TreeGrafter"/>
</dbReference>
<comment type="subcellular location">
    <subcellularLocation>
        <location evidence="1">Membrane</location>
    </subcellularLocation>
</comment>
<dbReference type="InterPro" id="IPR005045">
    <property type="entry name" value="CDC50/LEM3_fam"/>
</dbReference>
<evidence type="ECO:0000256" key="1">
    <source>
        <dbReference type="ARBA" id="ARBA00004370"/>
    </source>
</evidence>
<sequence length="74" mass="8082">SSSKKSLKPRYSRFTQQELPACKPILTPALIMATFIVVGVAFIPIGLHHLSASDDVVEIVDRYDDACVPAEIPD</sequence>
<accession>S8E662</accession>
<evidence type="ECO:0008006" key="9">
    <source>
        <dbReference type="Google" id="ProtNLM"/>
    </source>
</evidence>
<evidence type="ECO:0000256" key="3">
    <source>
        <dbReference type="ARBA" id="ARBA00022692"/>
    </source>
</evidence>
<dbReference type="EMBL" id="AUSU01002897">
    <property type="protein sequence ID" value="EPS67842.1"/>
    <property type="molecule type" value="Genomic_DNA"/>
</dbReference>
<proteinExistence type="inferred from homology"/>
<name>S8E662_9LAMI</name>